<evidence type="ECO:0000313" key="2">
    <source>
        <dbReference type="EMBL" id="AXE39412.1"/>
    </source>
</evidence>
<dbReference type="InterPro" id="IPR028973">
    <property type="entry name" value="PhnB-like"/>
</dbReference>
<proteinExistence type="predicted"/>
<dbReference type="Pfam" id="PF06983">
    <property type="entry name" value="3-dmu-9_3-mt"/>
    <property type="match status" value="2"/>
</dbReference>
<feature type="domain" description="PhnB-like" evidence="1">
    <location>
        <begin position="150"/>
        <end position="276"/>
    </location>
</feature>
<dbReference type="Gene3D" id="3.10.180.10">
    <property type="entry name" value="2,3-Dihydroxybiphenyl 1,2-Dioxygenase, domain 1"/>
    <property type="match status" value="1"/>
</dbReference>
<dbReference type="OrthoDB" id="9806473at2"/>
<dbReference type="Proteomes" id="UP000251995">
    <property type="component" value="Chromosome"/>
</dbReference>
<evidence type="ECO:0000313" key="3">
    <source>
        <dbReference type="Proteomes" id="UP000251995"/>
    </source>
</evidence>
<dbReference type="RefSeq" id="WP_114045290.1">
    <property type="nucleotide sequence ID" value="NZ_CP025198.1"/>
</dbReference>
<name>A0A344UVW4_9ACTN</name>
<dbReference type="SUPFAM" id="SSF54593">
    <property type="entry name" value="Glyoxalase/Bleomycin resistance protein/Dihydroxybiphenyl dioxygenase"/>
    <property type="match status" value="2"/>
</dbReference>
<keyword evidence="3" id="KW-1185">Reference proteome</keyword>
<dbReference type="KEGG" id="acij:JS278_02260"/>
<dbReference type="InterPro" id="IPR029068">
    <property type="entry name" value="Glyas_Bleomycin-R_OHBP_Dase"/>
</dbReference>
<dbReference type="EMBL" id="CP025198">
    <property type="protein sequence ID" value="AXE39412.1"/>
    <property type="molecule type" value="Genomic_DNA"/>
</dbReference>
<protein>
    <recommendedName>
        <fullName evidence="1">PhnB-like domain-containing protein</fullName>
    </recommendedName>
</protein>
<organism evidence="2 3">
    <name type="scientific">Acidipropionibacterium virtanenii</name>
    <dbReference type="NCBI Taxonomy" id="2057246"/>
    <lineage>
        <taxon>Bacteria</taxon>
        <taxon>Bacillati</taxon>
        <taxon>Actinomycetota</taxon>
        <taxon>Actinomycetes</taxon>
        <taxon>Propionibacteriales</taxon>
        <taxon>Propionibacteriaceae</taxon>
        <taxon>Acidipropionibacterium</taxon>
    </lineage>
</organism>
<dbReference type="AlphaFoldDB" id="A0A344UVW4"/>
<reference evidence="2 3" key="1">
    <citation type="submission" date="2017-12" db="EMBL/GenBank/DDBJ databases">
        <title>The whole genome sequence of the Acidipropionibacterium virtanenii sp. nov. type strain JS278.</title>
        <authorList>
            <person name="Laine P."/>
            <person name="Deptula P."/>
            <person name="Varmanen P."/>
            <person name="Auvinen P."/>
        </authorList>
    </citation>
    <scope>NUCLEOTIDE SEQUENCE [LARGE SCALE GENOMIC DNA]</scope>
    <source>
        <strain evidence="2 3">JS278</strain>
    </source>
</reference>
<dbReference type="Gene3D" id="3.30.720.110">
    <property type="match status" value="1"/>
</dbReference>
<accession>A0A344UVW4</accession>
<feature type="domain" description="PhnB-like" evidence="1">
    <location>
        <begin position="4"/>
        <end position="137"/>
    </location>
</feature>
<dbReference type="PANTHER" id="PTHR33990">
    <property type="entry name" value="PROTEIN YJDN-RELATED"/>
    <property type="match status" value="1"/>
</dbReference>
<evidence type="ECO:0000259" key="1">
    <source>
        <dbReference type="Pfam" id="PF06983"/>
    </source>
</evidence>
<dbReference type="CDD" id="cd06588">
    <property type="entry name" value="PhnB_like"/>
    <property type="match status" value="2"/>
</dbReference>
<sequence length="304" mass="33628">MSPRIVPSLWFDHAAREAVDFYLSAFADSHELSVSRYPTAGLPDFQTGFAGDVLEIRFRLGDLEFSAINAGSEFHPNPSISFILNFDPSRDDAAGSRLDELWKILAEGGEVRMELGEYPFSPHYGWVEDRYGVNWQLMVTDPTGEPRPFITPELMFPFGDTCASQAADLYTGLFSSLFGESAVGSRAPYSALGDPSTANLPEGMLAYSDLTLAGQWFAAMDSGFPQDFTFTEGVSLIVECDDQTQVDRLWDALSSVPEAEACGWCKDRFGVSWQITPKDAPDPAIDPRAYRRLLTMKKIIIADL</sequence>
<dbReference type="Gene3D" id="3.30.720.100">
    <property type="match status" value="1"/>
</dbReference>
<gene>
    <name evidence="2" type="ORF">JS278_02260</name>
</gene>